<reference evidence="1" key="1">
    <citation type="submission" date="2023-01" db="EMBL/GenBank/DDBJ databases">
        <title>Exploring GABA producing Bacteroides strains toward improving mental health.</title>
        <authorList>
            <person name="Yousuf B."/>
            <person name="Bouhlel N.E."/>
            <person name="Mottawea W."/>
            <person name="Hammami R."/>
        </authorList>
    </citation>
    <scope>NUCLEOTIDE SEQUENCE</scope>
    <source>
        <strain evidence="1">UO.H1047</strain>
    </source>
</reference>
<dbReference type="RefSeq" id="WP_272697224.1">
    <property type="nucleotide sequence ID" value="NZ_JAQPYW010000103.1"/>
</dbReference>
<dbReference type="AlphaFoldDB" id="A0AAW6I5L4"/>
<feature type="non-terminal residue" evidence="1">
    <location>
        <position position="1"/>
    </location>
</feature>
<proteinExistence type="predicted"/>
<feature type="non-terminal residue" evidence="1">
    <location>
        <position position="116"/>
    </location>
</feature>
<accession>A0AAW6I5L4</accession>
<evidence type="ECO:0000313" key="1">
    <source>
        <dbReference type="EMBL" id="MDC7150993.1"/>
    </source>
</evidence>
<sequence length="116" mass="13723">INKVESPFEIQKFVSEIRKGQPDAFLRRLQSFFADTPYELARQLELHYHNVLFIVFKLVGFYTQVEYHTSRGRVDLVLKTNDYIYVMEFKLEGTAQEALKQINEKQYALPFASDPR</sequence>
<dbReference type="PANTHER" id="PTHR34825">
    <property type="entry name" value="CONSERVED PROTEIN, WITH A WEAK D-GALACTARATE DEHYDRATASE/ALTRONATE HYDROLASE DOMAIN"/>
    <property type="match status" value="1"/>
</dbReference>
<comment type="caution">
    <text evidence="1">The sequence shown here is derived from an EMBL/GenBank/DDBJ whole genome shotgun (WGS) entry which is preliminary data.</text>
</comment>
<dbReference type="Pfam" id="PF08011">
    <property type="entry name" value="PDDEXK_9"/>
    <property type="match status" value="1"/>
</dbReference>
<gene>
    <name evidence="1" type="ORF">PQG89_16500</name>
</gene>
<protein>
    <submittedName>
        <fullName evidence="1">PD-(D/E)XK nuclease domain-containing protein</fullName>
    </submittedName>
</protein>
<name>A0AAW6I5L4_9BACT</name>
<dbReference type="PANTHER" id="PTHR34825:SF1">
    <property type="entry name" value="AAA-ATPASE-LIKE DOMAIN-CONTAINING PROTEIN"/>
    <property type="match status" value="1"/>
</dbReference>
<dbReference type="EMBL" id="JAQPYX010000160">
    <property type="protein sequence ID" value="MDC7150993.1"/>
    <property type="molecule type" value="Genomic_DNA"/>
</dbReference>
<dbReference type="Proteomes" id="UP001213646">
    <property type="component" value="Unassembled WGS sequence"/>
</dbReference>
<organism evidence="1 2">
    <name type="scientific">Parabacteroides johnsonii</name>
    <dbReference type="NCBI Taxonomy" id="387661"/>
    <lineage>
        <taxon>Bacteria</taxon>
        <taxon>Pseudomonadati</taxon>
        <taxon>Bacteroidota</taxon>
        <taxon>Bacteroidia</taxon>
        <taxon>Bacteroidales</taxon>
        <taxon>Tannerellaceae</taxon>
        <taxon>Parabacteroides</taxon>
    </lineage>
</organism>
<evidence type="ECO:0000313" key="2">
    <source>
        <dbReference type="Proteomes" id="UP001213646"/>
    </source>
</evidence>
<dbReference type="InterPro" id="IPR012547">
    <property type="entry name" value="PDDEXK_9"/>
</dbReference>